<feature type="compositionally biased region" description="Basic and acidic residues" evidence="1">
    <location>
        <begin position="129"/>
        <end position="155"/>
    </location>
</feature>
<feature type="compositionally biased region" description="Polar residues" evidence="1">
    <location>
        <begin position="221"/>
        <end position="235"/>
    </location>
</feature>
<dbReference type="RefSeq" id="XP_013269613.1">
    <property type="nucleotide sequence ID" value="XM_013414159.1"/>
</dbReference>
<feature type="region of interest" description="Disordered" evidence="1">
    <location>
        <begin position="1"/>
        <end position="30"/>
    </location>
</feature>
<feature type="compositionally biased region" description="Basic and acidic residues" evidence="1">
    <location>
        <begin position="266"/>
        <end position="287"/>
    </location>
</feature>
<evidence type="ECO:0000256" key="1">
    <source>
        <dbReference type="SAM" id="MobiDB-lite"/>
    </source>
</evidence>
<feature type="region of interest" description="Disordered" evidence="1">
    <location>
        <begin position="108"/>
        <end position="202"/>
    </location>
</feature>
<dbReference type="VEuPathDB" id="FungiDB:Z518_08418"/>
<accession>A0A0D2FKM4</accession>
<evidence type="ECO:0000313" key="2">
    <source>
        <dbReference type="EMBL" id="KIX02477.1"/>
    </source>
</evidence>
<protein>
    <submittedName>
        <fullName evidence="2">Uncharacterized protein</fullName>
    </submittedName>
</protein>
<reference evidence="2 3" key="1">
    <citation type="submission" date="2015-01" db="EMBL/GenBank/DDBJ databases">
        <title>The Genome Sequence of Rhinocladiella mackenzie CBS 650.93.</title>
        <authorList>
            <consortium name="The Broad Institute Genomics Platform"/>
            <person name="Cuomo C."/>
            <person name="de Hoog S."/>
            <person name="Gorbushina A."/>
            <person name="Stielow B."/>
            <person name="Teixiera M."/>
            <person name="Abouelleil A."/>
            <person name="Chapman S.B."/>
            <person name="Priest M."/>
            <person name="Young S.K."/>
            <person name="Wortman J."/>
            <person name="Nusbaum C."/>
            <person name="Birren B."/>
        </authorList>
    </citation>
    <scope>NUCLEOTIDE SEQUENCE [LARGE SCALE GENOMIC DNA]</scope>
    <source>
        <strain evidence="2 3">CBS 650.93</strain>
    </source>
</reference>
<name>A0A0D2FKM4_9EURO</name>
<sequence length="325" mass="36535">MSKPPSKSNKKVKRDDKSDSESSDDDLQPIHFFVPGENINAAVLVEYITQYVDSTAKITSSHHPTDRSRTGFNVLAKKTLNAVSLRDLINDSKDWDLETQSKKFRKDPYRYADSDTARRRARQGASKGGTDRPQRQRREREASLEPAESHRRDRVTSPPSMSNVPAQYSQYPSSQPHDFSRSTGGYYQQPSRPEQGPNTYHTYNIHATSYSANIPVSASQYMQNPYPSSGGYSQIPNPDPSYPPPSYEQSNTGVPPRPRPLPPGHPDPDIFDREDKPRISDTMDHPSSRQGSIAPGEESGRSYSSSQSRRPAAHDEMMRRSGHRS</sequence>
<feature type="compositionally biased region" description="Polar residues" evidence="1">
    <location>
        <begin position="157"/>
        <end position="202"/>
    </location>
</feature>
<dbReference type="HOGENOM" id="CLU_915278_0_0_1"/>
<feature type="compositionally biased region" description="Basic and acidic residues" evidence="1">
    <location>
        <begin position="108"/>
        <end position="118"/>
    </location>
</feature>
<dbReference type="GeneID" id="25296489"/>
<evidence type="ECO:0000313" key="3">
    <source>
        <dbReference type="Proteomes" id="UP000053617"/>
    </source>
</evidence>
<feature type="compositionally biased region" description="Pro residues" evidence="1">
    <location>
        <begin position="255"/>
        <end position="265"/>
    </location>
</feature>
<dbReference type="OrthoDB" id="4146887at2759"/>
<dbReference type="Proteomes" id="UP000053617">
    <property type="component" value="Unassembled WGS sequence"/>
</dbReference>
<keyword evidence="3" id="KW-1185">Reference proteome</keyword>
<feature type="region of interest" description="Disordered" evidence="1">
    <location>
        <begin position="221"/>
        <end position="325"/>
    </location>
</feature>
<feature type="compositionally biased region" description="Pro residues" evidence="1">
    <location>
        <begin position="237"/>
        <end position="246"/>
    </location>
</feature>
<feature type="compositionally biased region" description="Low complexity" evidence="1">
    <location>
        <begin position="301"/>
        <end position="310"/>
    </location>
</feature>
<gene>
    <name evidence="2" type="ORF">Z518_08418</name>
</gene>
<dbReference type="EMBL" id="KN847480">
    <property type="protein sequence ID" value="KIX02477.1"/>
    <property type="molecule type" value="Genomic_DNA"/>
</dbReference>
<dbReference type="AlphaFoldDB" id="A0A0D2FKM4"/>
<proteinExistence type="predicted"/>
<organism evidence="2 3">
    <name type="scientific">Rhinocladiella mackenziei CBS 650.93</name>
    <dbReference type="NCBI Taxonomy" id="1442369"/>
    <lineage>
        <taxon>Eukaryota</taxon>
        <taxon>Fungi</taxon>
        <taxon>Dikarya</taxon>
        <taxon>Ascomycota</taxon>
        <taxon>Pezizomycotina</taxon>
        <taxon>Eurotiomycetes</taxon>
        <taxon>Chaetothyriomycetidae</taxon>
        <taxon>Chaetothyriales</taxon>
        <taxon>Herpotrichiellaceae</taxon>
        <taxon>Rhinocladiella</taxon>
    </lineage>
</organism>